<dbReference type="Proteomes" id="UP000663852">
    <property type="component" value="Unassembled WGS sequence"/>
</dbReference>
<sequence>MDKEIFSTIIRLPLKSVRCHSLKLSPNDWIMPTEFYRICCVYFYDIEQWSFYKQQLNDEFMNIDRLIRSLTKLIDYYPLLTGTIHIDENDKSTSILFNNNEKQGILFKAISMNISMKDFFLLRNSNELINKIDPLTLFHIRHSRFHCGSVALTIQLNHCFADAHSYFQLIRHWVQLYHEIDFEPIVCHQRSLLYPFQNNIQINQPQILTINKEKTFSSINEIPPSIVKIFRFSTDELERMKNAGKIDLPIDIDYVSTFHVLCAHLFRHVTLARCLSPSSLTKLYISTDLRPRRQKPNIPSNYFGNAALYSYLSTTSGDLINNDHLSYWAAQVHRAIDMTMDEEIENIFNWIINQSDKSTIRPTCNPMTRDFLITAWNKMGMYSDSDFELNLHPCRITLPLIETMNGAAILCSTEKNDGSIDVFLGLDIKTMNNLEKDSNFRKYC</sequence>
<dbReference type="Pfam" id="PF02458">
    <property type="entry name" value="Transferase"/>
    <property type="match status" value="1"/>
</dbReference>
<keyword evidence="2" id="KW-0012">Acyltransferase</keyword>
<dbReference type="PANTHER" id="PTHR31642">
    <property type="entry name" value="TRICHOTHECENE 3-O-ACETYLTRANSFERASE"/>
    <property type="match status" value="1"/>
</dbReference>
<evidence type="ECO:0000313" key="4">
    <source>
        <dbReference type="EMBL" id="CAF1656722.1"/>
    </source>
</evidence>
<dbReference type="EMBL" id="CAJNOJ010000683">
    <property type="protein sequence ID" value="CAF1509450.1"/>
    <property type="molecule type" value="Genomic_DNA"/>
</dbReference>
<dbReference type="OrthoDB" id="1862401at2759"/>
<dbReference type="PANTHER" id="PTHR31642:SF11">
    <property type="entry name" value="SHIKIMATE O-HYDROXYCINNAMOYLTRANSFERASE"/>
    <property type="match status" value="1"/>
</dbReference>
<keyword evidence="1" id="KW-0808">Transferase</keyword>
<evidence type="ECO:0000313" key="5">
    <source>
        <dbReference type="Proteomes" id="UP000663828"/>
    </source>
</evidence>
<dbReference type="InterPro" id="IPR050317">
    <property type="entry name" value="Plant_Fungal_Acyltransferase"/>
</dbReference>
<proteinExistence type="predicted"/>
<keyword evidence="5" id="KW-1185">Reference proteome</keyword>
<evidence type="ECO:0000256" key="1">
    <source>
        <dbReference type="ARBA" id="ARBA00022679"/>
    </source>
</evidence>
<protein>
    <submittedName>
        <fullName evidence="3">Uncharacterized protein</fullName>
    </submittedName>
</protein>
<gene>
    <name evidence="3" type="ORF">EDS130_LOCUS43146</name>
    <name evidence="4" type="ORF">XAT740_LOCUS56053</name>
</gene>
<organism evidence="3 6">
    <name type="scientific">Adineta ricciae</name>
    <name type="common">Rotifer</name>
    <dbReference type="NCBI Taxonomy" id="249248"/>
    <lineage>
        <taxon>Eukaryota</taxon>
        <taxon>Metazoa</taxon>
        <taxon>Spiralia</taxon>
        <taxon>Gnathifera</taxon>
        <taxon>Rotifera</taxon>
        <taxon>Eurotatoria</taxon>
        <taxon>Bdelloidea</taxon>
        <taxon>Adinetida</taxon>
        <taxon>Adinetidae</taxon>
        <taxon>Adineta</taxon>
    </lineage>
</organism>
<dbReference type="Gene3D" id="3.30.559.10">
    <property type="entry name" value="Chloramphenicol acetyltransferase-like domain"/>
    <property type="match status" value="2"/>
</dbReference>
<evidence type="ECO:0000313" key="3">
    <source>
        <dbReference type="EMBL" id="CAF1509450.1"/>
    </source>
</evidence>
<dbReference type="GO" id="GO:0016747">
    <property type="term" value="F:acyltransferase activity, transferring groups other than amino-acyl groups"/>
    <property type="evidence" value="ECO:0007669"/>
    <property type="project" value="TreeGrafter"/>
</dbReference>
<accession>A0A815TPQ9</accession>
<comment type="caution">
    <text evidence="3">The sequence shown here is derived from an EMBL/GenBank/DDBJ whole genome shotgun (WGS) entry which is preliminary data.</text>
</comment>
<dbReference type="Proteomes" id="UP000663828">
    <property type="component" value="Unassembled WGS sequence"/>
</dbReference>
<evidence type="ECO:0000256" key="2">
    <source>
        <dbReference type="ARBA" id="ARBA00023315"/>
    </source>
</evidence>
<dbReference type="InterPro" id="IPR023213">
    <property type="entry name" value="CAT-like_dom_sf"/>
</dbReference>
<evidence type="ECO:0000313" key="6">
    <source>
        <dbReference type="Proteomes" id="UP000663852"/>
    </source>
</evidence>
<dbReference type="EMBL" id="CAJNOR010010794">
    <property type="protein sequence ID" value="CAF1656722.1"/>
    <property type="molecule type" value="Genomic_DNA"/>
</dbReference>
<name>A0A815TPQ9_ADIRI</name>
<dbReference type="AlphaFoldDB" id="A0A815TPQ9"/>
<reference evidence="3" key="1">
    <citation type="submission" date="2021-02" db="EMBL/GenBank/DDBJ databases">
        <authorList>
            <person name="Nowell W R."/>
        </authorList>
    </citation>
    <scope>NUCLEOTIDE SEQUENCE</scope>
</reference>